<evidence type="ECO:0000313" key="3">
    <source>
        <dbReference type="Proteomes" id="UP000050794"/>
    </source>
</evidence>
<feature type="compositionally biased region" description="Basic residues" evidence="1">
    <location>
        <begin position="764"/>
        <end position="774"/>
    </location>
</feature>
<protein>
    <submittedName>
        <fullName evidence="4">Protein kinase domain-containing protein</fullName>
    </submittedName>
</protein>
<dbReference type="EMBL" id="UYWY01019799">
    <property type="protein sequence ID" value="VDM39304.1"/>
    <property type="molecule type" value="Genomic_DNA"/>
</dbReference>
<name>A0A183UHL3_TOXCA</name>
<organism evidence="3 4">
    <name type="scientific">Toxocara canis</name>
    <name type="common">Canine roundworm</name>
    <dbReference type="NCBI Taxonomy" id="6265"/>
    <lineage>
        <taxon>Eukaryota</taxon>
        <taxon>Metazoa</taxon>
        <taxon>Ecdysozoa</taxon>
        <taxon>Nematoda</taxon>
        <taxon>Chromadorea</taxon>
        <taxon>Rhabditida</taxon>
        <taxon>Spirurina</taxon>
        <taxon>Ascaridomorpha</taxon>
        <taxon>Ascaridoidea</taxon>
        <taxon>Toxocaridae</taxon>
        <taxon>Toxocara</taxon>
    </lineage>
</organism>
<dbReference type="AlphaFoldDB" id="A0A183UHL3"/>
<sequence length="774" mass="83977">MMVMLDTPPPCPRGASSQIGAVVPVVSMQCSSSNELFVTPTSSQPSSESNAPSLLAAVLSTSSTVAAPNPLTQQISRSEAPQTPATQYEHVTVMTHLQQPTTPDPRTQCAFRCPVDGIFLINASNAKRKNSGETSGKFLRRETKGEESKGLERQRISWGGSVMMSFSMESHTVSAHPKLVHWAVPEYAAFSKNPSTSSYANNNTSGVSTLHVHAPSAITQQVQLSVPAITASSLCSPSFRVVTHRAPSYRSGPSRAHKTSLSAMLPMMGRGNAKQLANMTLIGDDGPTVRQHLQQQQQKAKLQQQLAMQAKHDAQNISVSEPTNKGDLNEGSRSATLRDTVMSVAKTKTTTVSSNVQRPYIPRLSTAERQRVAAEAVRQLQLQESHGPAQRMQRSHSQPTNVLSTLTSYQAPSTSVAPAFMQNTAQQRIPLQVAQAEQRTSPLHTSVADTQTVTVLPPAKRTLLRKRSQRPLSQVHVAMLGSVPSQNTTAPQQMVTDGERAVFPVQAPESGMLEVPGHRVAPEGIHPAPPEIQSQFMAQPNRQQDPSPQQYPHATEECDAELAEQQKQQNTVVRRPQKALLVAGGSSSTIVTERYGSSVVITHQKPVAPVAGLCSQPMGSSSLRQRISRLPPHVLRQKQEEQMYLRKSYFLKRTIKALVFAAALAAKMSAFQNAPMSMNVELEAESLEARPDPNDVDDNENDSEKSPSSSCSPSPITSNSASRVATPESMRQSEIGVSATAPTQSNRKSKWKNRRSERPSTRTVARKAKRSTPG</sequence>
<reference evidence="2 3" key="2">
    <citation type="submission" date="2018-11" db="EMBL/GenBank/DDBJ databases">
        <authorList>
            <consortium name="Pathogen Informatics"/>
        </authorList>
    </citation>
    <scope>NUCLEOTIDE SEQUENCE [LARGE SCALE GENOMIC DNA]</scope>
</reference>
<keyword evidence="3" id="KW-1185">Reference proteome</keyword>
<evidence type="ECO:0000313" key="2">
    <source>
        <dbReference type="EMBL" id="VDM39304.1"/>
    </source>
</evidence>
<dbReference type="Proteomes" id="UP000050794">
    <property type="component" value="Unassembled WGS sequence"/>
</dbReference>
<feature type="compositionally biased region" description="Basic and acidic residues" evidence="1">
    <location>
        <begin position="139"/>
        <end position="153"/>
    </location>
</feature>
<feature type="region of interest" description="Disordered" evidence="1">
    <location>
        <begin position="128"/>
        <end position="153"/>
    </location>
</feature>
<proteinExistence type="predicted"/>
<feature type="region of interest" description="Disordered" evidence="1">
    <location>
        <begin position="312"/>
        <end position="332"/>
    </location>
</feature>
<feature type="region of interest" description="Disordered" evidence="1">
    <location>
        <begin position="685"/>
        <end position="774"/>
    </location>
</feature>
<gene>
    <name evidence="2" type="ORF">TCNE_LOCUS7983</name>
</gene>
<evidence type="ECO:0000256" key="1">
    <source>
        <dbReference type="SAM" id="MobiDB-lite"/>
    </source>
</evidence>
<evidence type="ECO:0000313" key="4">
    <source>
        <dbReference type="WBParaSite" id="TCNE_0000798301-mRNA-1"/>
    </source>
</evidence>
<feature type="compositionally biased region" description="Low complexity" evidence="1">
    <location>
        <begin position="706"/>
        <end position="722"/>
    </location>
</feature>
<accession>A0A183UHL3</accession>
<dbReference type="WBParaSite" id="TCNE_0000798301-mRNA-1">
    <property type="protein sequence ID" value="TCNE_0000798301-mRNA-1"/>
    <property type="gene ID" value="TCNE_0000798301"/>
</dbReference>
<reference evidence="4" key="1">
    <citation type="submission" date="2016-06" db="UniProtKB">
        <authorList>
            <consortium name="WormBaseParasite"/>
        </authorList>
    </citation>
    <scope>IDENTIFICATION</scope>
</reference>